<dbReference type="Proteomes" id="UP000257323">
    <property type="component" value="Unassembled WGS sequence"/>
</dbReference>
<dbReference type="GO" id="GO:0016787">
    <property type="term" value="F:hydrolase activity"/>
    <property type="evidence" value="ECO:0007669"/>
    <property type="project" value="InterPro"/>
</dbReference>
<dbReference type="Pfam" id="PF06439">
    <property type="entry name" value="3keto-disac_hyd"/>
    <property type="match status" value="1"/>
</dbReference>
<name>A0A3E2BJL6_9BACT</name>
<protein>
    <submittedName>
        <fullName evidence="2">Putative multi-domain protein</fullName>
    </submittedName>
</protein>
<organism evidence="2 3">
    <name type="scientific">Candidatus Saccharicenans subterraneus</name>
    <dbReference type="NCBI Taxonomy" id="2508984"/>
    <lineage>
        <taxon>Bacteria</taxon>
        <taxon>Candidatus Aminicenantota</taxon>
        <taxon>Candidatus Aminicenantia</taxon>
        <taxon>Candidatus Aminicenantales</taxon>
        <taxon>Candidatus Saccharicenantaceae</taxon>
        <taxon>Candidatus Saccharicenans</taxon>
    </lineage>
</organism>
<dbReference type="EMBL" id="QUAH01000015">
    <property type="protein sequence ID" value="RFT14949.1"/>
    <property type="molecule type" value="Genomic_DNA"/>
</dbReference>
<proteinExistence type="predicted"/>
<evidence type="ECO:0000259" key="1">
    <source>
        <dbReference type="Pfam" id="PF06439"/>
    </source>
</evidence>
<dbReference type="InterPro" id="IPR010496">
    <property type="entry name" value="AL/BT2_dom"/>
</dbReference>
<dbReference type="AlphaFoldDB" id="A0A3E2BJL6"/>
<sequence>MKKRNHLLSFAMSFFMLSIILATFLAGCDSDPRQALDQWAIHDPSRPLPPVVIPGPPLPPVPPPSDAIILFDGKNLFNWVDAKGEPARWKVEGDYMEVVPKTGNIQTKHGFGSCQLHIEWMTPVPSGGEGQDRGNSGVFLMGLYEVQVLDSFENKTYADGMAGAIYGQYPPLVNACRKPGEWQTYDIIFYAPKFDAEGKLLEPARMTVLHNGILIHHNAELTGPTAHKARPPYKAHASKLPLMLQDHSHPVRFRNIWLRELD</sequence>
<accession>A0A3E2BJL6</accession>
<dbReference type="PROSITE" id="PS51257">
    <property type="entry name" value="PROKAR_LIPOPROTEIN"/>
    <property type="match status" value="1"/>
</dbReference>
<feature type="domain" description="3-keto-alpha-glucoside-1,2-lyase/3-keto-2-hydroxy-glucal hydratase" evidence="1">
    <location>
        <begin position="67"/>
        <end position="259"/>
    </location>
</feature>
<reference evidence="2 3" key="1">
    <citation type="submission" date="2018-08" db="EMBL/GenBank/DDBJ databases">
        <title>Genome analysis of the thermophilic bacterium of the candidate phylum Aminicenantes from deep subsurface aquifer revealed its physiology and ecological role.</title>
        <authorList>
            <person name="Kadnikov V.V."/>
            <person name="Mardanov A.V."/>
            <person name="Beletsky A.V."/>
            <person name="Karnachuk O.V."/>
            <person name="Ravin N.V."/>
        </authorList>
    </citation>
    <scope>NUCLEOTIDE SEQUENCE [LARGE SCALE GENOMIC DNA]</scope>
    <source>
        <strain evidence="2">BY38</strain>
    </source>
</reference>
<evidence type="ECO:0000313" key="2">
    <source>
        <dbReference type="EMBL" id="RFT14949.1"/>
    </source>
</evidence>
<dbReference type="Gene3D" id="2.60.120.560">
    <property type="entry name" value="Exo-inulinase, domain 1"/>
    <property type="match status" value="1"/>
</dbReference>
<gene>
    <name evidence="2" type="ORF">OP8BY_1149</name>
</gene>
<evidence type="ECO:0000313" key="3">
    <source>
        <dbReference type="Proteomes" id="UP000257323"/>
    </source>
</evidence>
<comment type="caution">
    <text evidence="2">The sequence shown here is derived from an EMBL/GenBank/DDBJ whole genome shotgun (WGS) entry which is preliminary data.</text>
</comment>